<evidence type="ECO:0000256" key="3">
    <source>
        <dbReference type="ARBA" id="ARBA00022448"/>
    </source>
</evidence>
<dbReference type="GO" id="GO:0030313">
    <property type="term" value="C:cell envelope"/>
    <property type="evidence" value="ECO:0007669"/>
    <property type="project" value="UniProtKB-SubCell"/>
</dbReference>
<dbReference type="Gene3D" id="3.10.105.10">
    <property type="entry name" value="Dipeptide-binding Protein, Domain 3"/>
    <property type="match status" value="1"/>
</dbReference>
<dbReference type="InterPro" id="IPR039424">
    <property type="entry name" value="SBP_5"/>
</dbReference>
<name>A0A6I4WEQ7_9ACTN</name>
<keyword evidence="8" id="KW-1185">Reference proteome</keyword>
<dbReference type="GO" id="GO:0042597">
    <property type="term" value="C:periplasmic space"/>
    <property type="evidence" value="ECO:0007669"/>
    <property type="project" value="UniProtKB-ARBA"/>
</dbReference>
<keyword evidence="4 5" id="KW-0732">Signal</keyword>
<dbReference type="GO" id="GO:1904680">
    <property type="term" value="F:peptide transmembrane transporter activity"/>
    <property type="evidence" value="ECO:0007669"/>
    <property type="project" value="TreeGrafter"/>
</dbReference>
<proteinExistence type="inferred from homology"/>
<dbReference type="PANTHER" id="PTHR30290:SF10">
    <property type="entry name" value="PERIPLASMIC OLIGOPEPTIDE-BINDING PROTEIN-RELATED"/>
    <property type="match status" value="1"/>
</dbReference>
<feature type="domain" description="Solute-binding protein family 5" evidence="6">
    <location>
        <begin position="84"/>
        <end position="423"/>
    </location>
</feature>
<dbReference type="SUPFAM" id="SSF53850">
    <property type="entry name" value="Periplasmic binding protein-like II"/>
    <property type="match status" value="1"/>
</dbReference>
<organism evidence="7 8">
    <name type="scientific">Actinomadura rayongensis</name>
    <dbReference type="NCBI Taxonomy" id="1429076"/>
    <lineage>
        <taxon>Bacteria</taxon>
        <taxon>Bacillati</taxon>
        <taxon>Actinomycetota</taxon>
        <taxon>Actinomycetes</taxon>
        <taxon>Streptosporangiales</taxon>
        <taxon>Thermomonosporaceae</taxon>
        <taxon>Actinomadura</taxon>
    </lineage>
</organism>
<feature type="chain" id="PRO_5026075337" evidence="5">
    <location>
        <begin position="29"/>
        <end position="513"/>
    </location>
</feature>
<dbReference type="AlphaFoldDB" id="A0A6I4WEQ7"/>
<evidence type="ECO:0000259" key="6">
    <source>
        <dbReference type="Pfam" id="PF00496"/>
    </source>
</evidence>
<comment type="subcellular location">
    <subcellularLocation>
        <location evidence="1">Cell envelope</location>
    </subcellularLocation>
</comment>
<dbReference type="GO" id="GO:0043190">
    <property type="term" value="C:ATP-binding cassette (ABC) transporter complex"/>
    <property type="evidence" value="ECO:0007669"/>
    <property type="project" value="InterPro"/>
</dbReference>
<dbReference type="PROSITE" id="PS51257">
    <property type="entry name" value="PROKAR_LIPOPROTEIN"/>
    <property type="match status" value="1"/>
</dbReference>
<gene>
    <name evidence="7" type="ORF">GQ466_26295</name>
</gene>
<keyword evidence="3" id="KW-0813">Transport</keyword>
<dbReference type="OrthoDB" id="9803988at2"/>
<dbReference type="Pfam" id="PF00496">
    <property type="entry name" value="SBP_bac_5"/>
    <property type="match status" value="1"/>
</dbReference>
<dbReference type="GO" id="GO:0015833">
    <property type="term" value="P:peptide transport"/>
    <property type="evidence" value="ECO:0007669"/>
    <property type="project" value="TreeGrafter"/>
</dbReference>
<evidence type="ECO:0000256" key="4">
    <source>
        <dbReference type="ARBA" id="ARBA00022729"/>
    </source>
</evidence>
<comment type="similarity">
    <text evidence="2">Belongs to the bacterial solute-binding protein 5 family.</text>
</comment>
<dbReference type="Proteomes" id="UP000431901">
    <property type="component" value="Unassembled WGS sequence"/>
</dbReference>
<dbReference type="EMBL" id="WUTW01000007">
    <property type="protein sequence ID" value="MXQ67533.1"/>
    <property type="molecule type" value="Genomic_DNA"/>
</dbReference>
<feature type="signal peptide" evidence="5">
    <location>
        <begin position="1"/>
        <end position="28"/>
    </location>
</feature>
<evidence type="ECO:0000313" key="8">
    <source>
        <dbReference type="Proteomes" id="UP000431901"/>
    </source>
</evidence>
<protein>
    <submittedName>
        <fullName evidence="7">Peptide ABC transporter substrate-binding protein</fullName>
    </submittedName>
</protein>
<sequence length="513" mass="55394">MNRSIRLAKVRRAIGASLASMGLIYATAACGAGSGSSAADRTVVLATPTDLTNWDPAVGGDDLATLFFQTVFSPLLTVNVDLTVSPGIASVYSYNGTQTSLTLTIPAGQRFSDETPLDADAVKRNLDRTMKTKGGSATSLANITSVTVKSPTEVVIDLKAPDPGLLFALGRAPGMMVSPRAFGNAKITPVGSGPYVLDQHASTRGSRYVFARNPAYPHPERYGFDKVELRPMRDFNAMIAATTSKQVDVGGVAADGVEPAKAAGLTVKAMPSNVIGMWLVDRGGELAKPLADVRVRQAINHALDADGFIKAISKGGGTRTTQMFAVASQSYDASLDSRYPYDPARARQLLAEAGYPHGFELKMPSENAFEPAYYPIVQKQLAAVGIKVTYIPVAANQIADRYLGGEFPAFMWTYSPSDNWLDATYLLSKNGIYNPFHTDDRKVTGLLARIQKAPRAQQQPLFQQLNRYVVEQAWFAPLNIDPVYITWKPDKVKGTIGDKQMFIDLRDFQPLAG</sequence>
<evidence type="ECO:0000256" key="1">
    <source>
        <dbReference type="ARBA" id="ARBA00004196"/>
    </source>
</evidence>
<dbReference type="PANTHER" id="PTHR30290">
    <property type="entry name" value="PERIPLASMIC BINDING COMPONENT OF ABC TRANSPORTER"/>
    <property type="match status" value="1"/>
</dbReference>
<evidence type="ECO:0000256" key="5">
    <source>
        <dbReference type="SAM" id="SignalP"/>
    </source>
</evidence>
<dbReference type="PIRSF" id="PIRSF002741">
    <property type="entry name" value="MppA"/>
    <property type="match status" value="1"/>
</dbReference>
<dbReference type="RefSeq" id="WP_161105703.1">
    <property type="nucleotide sequence ID" value="NZ_JBHLYI010000008.1"/>
</dbReference>
<evidence type="ECO:0000256" key="2">
    <source>
        <dbReference type="ARBA" id="ARBA00005695"/>
    </source>
</evidence>
<dbReference type="InterPro" id="IPR030678">
    <property type="entry name" value="Peptide/Ni-bd"/>
</dbReference>
<accession>A0A6I4WEQ7</accession>
<evidence type="ECO:0000313" key="7">
    <source>
        <dbReference type="EMBL" id="MXQ67533.1"/>
    </source>
</evidence>
<dbReference type="Gene3D" id="3.40.190.10">
    <property type="entry name" value="Periplasmic binding protein-like II"/>
    <property type="match status" value="1"/>
</dbReference>
<comment type="caution">
    <text evidence="7">The sequence shown here is derived from an EMBL/GenBank/DDBJ whole genome shotgun (WGS) entry which is preliminary data.</text>
</comment>
<reference evidence="7 8" key="1">
    <citation type="submission" date="2019-12" db="EMBL/GenBank/DDBJ databases">
        <title>Nocardia macrotermitis sp. nov. and Nocardia aurantia sp. nov., isolated from the gut of the fungus growing-termite Macrotermes natalensis.</title>
        <authorList>
            <person name="Christine B."/>
            <person name="Rene B."/>
        </authorList>
    </citation>
    <scope>NUCLEOTIDE SEQUENCE [LARGE SCALE GENOMIC DNA]</scope>
    <source>
        <strain evidence="7 8">DSM 102126</strain>
    </source>
</reference>
<dbReference type="InterPro" id="IPR000914">
    <property type="entry name" value="SBP_5_dom"/>
</dbReference>